<sequence length="83" mass="9039">MGSQGPIHRSGAMSIQRQAPLHVPVVGEPQEGSQTFKAQGPGSRDPRGKARLAAEAVSHATLRPRPGRQAELRFSYWRGRARV</sequence>
<keyword evidence="3" id="KW-1185">Reference proteome</keyword>
<dbReference type="EMBL" id="JANPWB010000006">
    <property type="protein sequence ID" value="KAJ1174804.1"/>
    <property type="molecule type" value="Genomic_DNA"/>
</dbReference>
<proteinExistence type="predicted"/>
<comment type="caution">
    <text evidence="2">The sequence shown here is derived from an EMBL/GenBank/DDBJ whole genome shotgun (WGS) entry which is preliminary data.</text>
</comment>
<protein>
    <submittedName>
        <fullName evidence="2">Uncharacterized protein</fullName>
    </submittedName>
</protein>
<accession>A0AAV7TFN3</accession>
<dbReference type="AlphaFoldDB" id="A0AAV7TFN3"/>
<evidence type="ECO:0000313" key="2">
    <source>
        <dbReference type="EMBL" id="KAJ1174804.1"/>
    </source>
</evidence>
<evidence type="ECO:0000256" key="1">
    <source>
        <dbReference type="SAM" id="MobiDB-lite"/>
    </source>
</evidence>
<gene>
    <name evidence="2" type="ORF">NDU88_000095</name>
</gene>
<name>A0AAV7TFN3_PLEWA</name>
<evidence type="ECO:0000313" key="3">
    <source>
        <dbReference type="Proteomes" id="UP001066276"/>
    </source>
</evidence>
<dbReference type="Proteomes" id="UP001066276">
    <property type="component" value="Chromosome 3_2"/>
</dbReference>
<feature type="region of interest" description="Disordered" evidence="1">
    <location>
        <begin position="1"/>
        <end position="49"/>
    </location>
</feature>
<reference evidence="2" key="1">
    <citation type="journal article" date="2022" name="bioRxiv">
        <title>Sequencing and chromosome-scale assembly of the giantPleurodeles waltlgenome.</title>
        <authorList>
            <person name="Brown T."/>
            <person name="Elewa A."/>
            <person name="Iarovenko S."/>
            <person name="Subramanian E."/>
            <person name="Araus A.J."/>
            <person name="Petzold A."/>
            <person name="Susuki M."/>
            <person name="Suzuki K.-i.T."/>
            <person name="Hayashi T."/>
            <person name="Toyoda A."/>
            <person name="Oliveira C."/>
            <person name="Osipova E."/>
            <person name="Leigh N.D."/>
            <person name="Simon A."/>
            <person name="Yun M.H."/>
        </authorList>
    </citation>
    <scope>NUCLEOTIDE SEQUENCE</scope>
    <source>
        <strain evidence="2">20211129_DDA</strain>
        <tissue evidence="2">Liver</tissue>
    </source>
</reference>
<organism evidence="2 3">
    <name type="scientific">Pleurodeles waltl</name>
    <name type="common">Iberian ribbed newt</name>
    <dbReference type="NCBI Taxonomy" id="8319"/>
    <lineage>
        <taxon>Eukaryota</taxon>
        <taxon>Metazoa</taxon>
        <taxon>Chordata</taxon>
        <taxon>Craniata</taxon>
        <taxon>Vertebrata</taxon>
        <taxon>Euteleostomi</taxon>
        <taxon>Amphibia</taxon>
        <taxon>Batrachia</taxon>
        <taxon>Caudata</taxon>
        <taxon>Salamandroidea</taxon>
        <taxon>Salamandridae</taxon>
        <taxon>Pleurodelinae</taxon>
        <taxon>Pleurodeles</taxon>
    </lineage>
</organism>